<keyword evidence="2" id="KW-1133">Transmembrane helix</keyword>
<dbReference type="PANTHER" id="PTHR30093">
    <property type="entry name" value="GENERAL SECRETION PATHWAY PROTEIN G"/>
    <property type="match status" value="1"/>
</dbReference>
<dbReference type="Proteomes" id="UP001062263">
    <property type="component" value="Chromosome"/>
</dbReference>
<dbReference type="SUPFAM" id="SSF54523">
    <property type="entry name" value="Pili subunits"/>
    <property type="match status" value="1"/>
</dbReference>
<dbReference type="Pfam" id="PF07963">
    <property type="entry name" value="N_methyl"/>
    <property type="match status" value="1"/>
</dbReference>
<dbReference type="NCBIfam" id="TIGR02532">
    <property type="entry name" value="IV_pilin_GFxxxE"/>
    <property type="match status" value="1"/>
</dbReference>
<evidence type="ECO:0000256" key="1">
    <source>
        <dbReference type="SAM" id="MobiDB-lite"/>
    </source>
</evidence>
<dbReference type="PROSITE" id="PS00409">
    <property type="entry name" value="PROKAR_NTER_METHYL"/>
    <property type="match status" value="1"/>
</dbReference>
<evidence type="ECO:0008006" key="5">
    <source>
        <dbReference type="Google" id="ProtNLM"/>
    </source>
</evidence>
<dbReference type="EMBL" id="AP025943">
    <property type="protein sequence ID" value="BDL43067.1"/>
    <property type="molecule type" value="Genomic_DNA"/>
</dbReference>
<feature type="transmembrane region" description="Helical" evidence="2">
    <location>
        <begin position="43"/>
        <end position="67"/>
    </location>
</feature>
<dbReference type="InterPro" id="IPR045584">
    <property type="entry name" value="Pilin-like"/>
</dbReference>
<keyword evidence="2" id="KW-0472">Membrane</keyword>
<evidence type="ECO:0000256" key="2">
    <source>
        <dbReference type="SAM" id="Phobius"/>
    </source>
</evidence>
<dbReference type="PANTHER" id="PTHR30093:SF2">
    <property type="entry name" value="TYPE II SECRETION SYSTEM PROTEIN H"/>
    <property type="match status" value="1"/>
</dbReference>
<gene>
    <name evidence="3" type="ORF">Abiwalacus_06410</name>
</gene>
<keyword evidence="4" id="KW-1185">Reference proteome</keyword>
<evidence type="ECO:0000313" key="4">
    <source>
        <dbReference type="Proteomes" id="UP001062263"/>
    </source>
</evidence>
<dbReference type="InterPro" id="IPR012902">
    <property type="entry name" value="N_methyl_site"/>
</dbReference>
<sequence length="258" mass="28432">MQLIGNRRGFSPAETVSGFSSGDNHVQWQEIMKARSFTSRSKGFTLIEVLVVIAILALLAGISYTVYSHATETAARTRCTDNLHRLSDWGKEFAAQNGGKLPSSGMKDSLLSAKACRNWWDALAPIVNAGQPDLIPLTDKDPHMLPDTFRCKNDKHLAYFNSNDSNQPAGPDTVSYTSWLDNRKGRPMNVARGQALRNKPWLSDGNPIDGRSVITSQDFDEIVVPALERHQGAIMVLYADGKIAPVEDPTFEKVTKDS</sequence>
<organism evidence="3 4">
    <name type="scientific">Akkermansia biwaensis</name>
    <dbReference type="NCBI Taxonomy" id="2946555"/>
    <lineage>
        <taxon>Bacteria</taxon>
        <taxon>Pseudomonadati</taxon>
        <taxon>Verrucomicrobiota</taxon>
        <taxon>Verrucomicrobiia</taxon>
        <taxon>Verrucomicrobiales</taxon>
        <taxon>Akkermansiaceae</taxon>
        <taxon>Akkermansia</taxon>
    </lineage>
</organism>
<protein>
    <recommendedName>
        <fullName evidence="5">Prepilin-type N-terminal cleavage/methylation domain-containing protein</fullName>
    </recommendedName>
</protein>
<proteinExistence type="predicted"/>
<reference evidence="3" key="1">
    <citation type="submission" date="2022-06" db="EMBL/GenBank/DDBJ databases">
        <title>Akkermansia biwalacus sp. nov., an anaerobic mucin-degrading bacterium isolated from human intestine.</title>
        <authorList>
            <person name="Kobayashi Y."/>
            <person name="Inoue S."/>
            <person name="Kawahara T."/>
            <person name="Kohda N."/>
        </authorList>
    </citation>
    <scope>NUCLEOTIDE SEQUENCE</scope>
    <source>
        <strain evidence="3">WON2089</strain>
    </source>
</reference>
<feature type="region of interest" description="Disordered" evidence="1">
    <location>
        <begin position="1"/>
        <end position="20"/>
    </location>
</feature>
<name>A0ABM7ZEF8_9BACT</name>
<accession>A0ABM7ZEF8</accession>
<dbReference type="Gene3D" id="3.30.700.10">
    <property type="entry name" value="Glycoprotein, Type 4 Pilin"/>
    <property type="match status" value="1"/>
</dbReference>
<keyword evidence="2" id="KW-0812">Transmembrane</keyword>
<evidence type="ECO:0000313" key="3">
    <source>
        <dbReference type="EMBL" id="BDL43067.1"/>
    </source>
</evidence>